<evidence type="ECO:0000313" key="3">
    <source>
        <dbReference type="Proteomes" id="UP001066276"/>
    </source>
</evidence>
<dbReference type="EMBL" id="JANPWB010000013">
    <property type="protein sequence ID" value="KAJ1111306.1"/>
    <property type="molecule type" value="Genomic_DNA"/>
</dbReference>
<reference evidence="2" key="1">
    <citation type="journal article" date="2022" name="bioRxiv">
        <title>Sequencing and chromosome-scale assembly of the giantPleurodeles waltlgenome.</title>
        <authorList>
            <person name="Brown T."/>
            <person name="Elewa A."/>
            <person name="Iarovenko S."/>
            <person name="Subramanian E."/>
            <person name="Araus A.J."/>
            <person name="Petzold A."/>
            <person name="Susuki M."/>
            <person name="Suzuki K.-i.T."/>
            <person name="Hayashi T."/>
            <person name="Toyoda A."/>
            <person name="Oliveira C."/>
            <person name="Osipova E."/>
            <person name="Leigh N.D."/>
            <person name="Simon A."/>
            <person name="Yun M.H."/>
        </authorList>
    </citation>
    <scope>NUCLEOTIDE SEQUENCE</scope>
    <source>
        <strain evidence="2">20211129_DDA</strain>
        <tissue evidence="2">Liver</tissue>
    </source>
</reference>
<dbReference type="AlphaFoldDB" id="A0AAV7N5J7"/>
<accession>A0AAV7N5J7</accession>
<proteinExistence type="predicted"/>
<feature type="region of interest" description="Disordered" evidence="1">
    <location>
        <begin position="15"/>
        <end position="122"/>
    </location>
</feature>
<keyword evidence="3" id="KW-1185">Reference proteome</keyword>
<protein>
    <submittedName>
        <fullName evidence="2">Uncharacterized protein</fullName>
    </submittedName>
</protein>
<evidence type="ECO:0000256" key="1">
    <source>
        <dbReference type="SAM" id="MobiDB-lite"/>
    </source>
</evidence>
<comment type="caution">
    <text evidence="2">The sequence shown here is derived from an EMBL/GenBank/DDBJ whole genome shotgun (WGS) entry which is preliminary data.</text>
</comment>
<evidence type="ECO:0000313" key="2">
    <source>
        <dbReference type="EMBL" id="KAJ1111306.1"/>
    </source>
</evidence>
<dbReference type="Proteomes" id="UP001066276">
    <property type="component" value="Chromosome 9"/>
</dbReference>
<name>A0AAV7N5J7_PLEWA</name>
<gene>
    <name evidence="2" type="ORF">NDU88_008642</name>
</gene>
<sequence>MCAVDHALRTNSVSAEAVPAHRTPPLPAESGIPVRSFALPPAKGAEVGGGEERSPPRAGRAVLDVTRAGGALPSGAPQPGQAASTPGAGRQERPRLRLRPSEPRAPGPARTGSGGPGLDGGRVCRTDLPRTHKIDCWEFTTTGQCKGHGRGVPDAGPCRYQSAQYWVQGLGSGILMLVKCWSRIRGFPPSVRTVAAIPTP</sequence>
<feature type="compositionally biased region" description="Basic and acidic residues" evidence="1">
    <location>
        <begin position="90"/>
        <end position="102"/>
    </location>
</feature>
<organism evidence="2 3">
    <name type="scientific">Pleurodeles waltl</name>
    <name type="common">Iberian ribbed newt</name>
    <dbReference type="NCBI Taxonomy" id="8319"/>
    <lineage>
        <taxon>Eukaryota</taxon>
        <taxon>Metazoa</taxon>
        <taxon>Chordata</taxon>
        <taxon>Craniata</taxon>
        <taxon>Vertebrata</taxon>
        <taxon>Euteleostomi</taxon>
        <taxon>Amphibia</taxon>
        <taxon>Batrachia</taxon>
        <taxon>Caudata</taxon>
        <taxon>Salamandroidea</taxon>
        <taxon>Salamandridae</taxon>
        <taxon>Pleurodelinae</taxon>
        <taxon>Pleurodeles</taxon>
    </lineage>
</organism>